<keyword evidence="2" id="KW-1185">Reference proteome</keyword>
<gene>
    <name evidence="1" type="ORF">GCM10009550_50910</name>
</gene>
<sequence length="99" mass="10856">MTWVTEPSPGGAEALERVGMRGMRDEEAARMKEIAELWHRTTGDVVRVVNARMRQLALQEDKGRDRLDGLLDHPDLAALDLALDNWYGDGDGAPGTSPG</sequence>
<accession>A0ABP4C3B3</accession>
<evidence type="ECO:0000313" key="1">
    <source>
        <dbReference type="EMBL" id="GAA0960155.1"/>
    </source>
</evidence>
<comment type="caution">
    <text evidence="1">The sequence shown here is derived from an EMBL/GenBank/DDBJ whole genome shotgun (WGS) entry which is preliminary data.</text>
</comment>
<dbReference type="Proteomes" id="UP001500665">
    <property type="component" value="Unassembled WGS sequence"/>
</dbReference>
<dbReference type="EMBL" id="BAAAHH010000023">
    <property type="protein sequence ID" value="GAA0960155.1"/>
    <property type="molecule type" value="Genomic_DNA"/>
</dbReference>
<reference evidence="2" key="1">
    <citation type="journal article" date="2019" name="Int. J. Syst. Evol. Microbiol.">
        <title>The Global Catalogue of Microorganisms (GCM) 10K type strain sequencing project: providing services to taxonomists for standard genome sequencing and annotation.</title>
        <authorList>
            <consortium name="The Broad Institute Genomics Platform"/>
            <consortium name="The Broad Institute Genome Sequencing Center for Infectious Disease"/>
            <person name="Wu L."/>
            <person name="Ma J."/>
        </authorList>
    </citation>
    <scope>NUCLEOTIDE SEQUENCE [LARGE SCALE GENOMIC DNA]</scope>
    <source>
        <strain evidence="2">JCM 10696</strain>
    </source>
</reference>
<name>A0ABP4C3B3_9ACTN</name>
<proteinExistence type="predicted"/>
<organism evidence="1 2">
    <name type="scientific">Actinocorallia libanotica</name>
    <dbReference type="NCBI Taxonomy" id="46162"/>
    <lineage>
        <taxon>Bacteria</taxon>
        <taxon>Bacillati</taxon>
        <taxon>Actinomycetota</taxon>
        <taxon>Actinomycetes</taxon>
        <taxon>Streptosporangiales</taxon>
        <taxon>Thermomonosporaceae</taxon>
        <taxon>Actinocorallia</taxon>
    </lineage>
</organism>
<protein>
    <submittedName>
        <fullName evidence="1">Uncharacterized protein</fullName>
    </submittedName>
</protein>
<evidence type="ECO:0000313" key="2">
    <source>
        <dbReference type="Proteomes" id="UP001500665"/>
    </source>
</evidence>